<evidence type="ECO:0000313" key="2">
    <source>
        <dbReference type="Proteomes" id="UP000013085"/>
    </source>
</evidence>
<dbReference type="AlphaFoldDB" id="A0A0E2HNL6"/>
<name>A0A0E2HNL6_9FIRM</name>
<protein>
    <submittedName>
        <fullName evidence="1">Uncharacterized protein</fullName>
    </submittedName>
</protein>
<dbReference type="HOGENOM" id="CLU_2166581_0_0_9"/>
<accession>A0A0E2HNL6</accession>
<reference evidence="1 2" key="1">
    <citation type="submission" date="2013-01" db="EMBL/GenBank/DDBJ databases">
        <title>The Genome Sequence of Clostridium clostridioforme 90A8.</title>
        <authorList>
            <consortium name="The Broad Institute Genome Sequencing Platform"/>
            <person name="Earl A."/>
            <person name="Ward D."/>
            <person name="Feldgarden M."/>
            <person name="Gevers D."/>
            <person name="Courvalin P."/>
            <person name="Lambert T."/>
            <person name="Walker B."/>
            <person name="Young S.K."/>
            <person name="Zeng Q."/>
            <person name="Gargeya S."/>
            <person name="Fitzgerald M."/>
            <person name="Haas B."/>
            <person name="Abouelleil A."/>
            <person name="Alvarado L."/>
            <person name="Arachchi H.M."/>
            <person name="Berlin A.M."/>
            <person name="Chapman S.B."/>
            <person name="Dewar J."/>
            <person name="Goldberg J."/>
            <person name="Griggs A."/>
            <person name="Gujja S."/>
            <person name="Hansen M."/>
            <person name="Howarth C."/>
            <person name="Imamovic A."/>
            <person name="Larimer J."/>
            <person name="McCowan C."/>
            <person name="Murphy C."/>
            <person name="Neiman D."/>
            <person name="Pearson M."/>
            <person name="Priest M."/>
            <person name="Roberts A."/>
            <person name="Saif S."/>
            <person name="Shea T."/>
            <person name="Sisk P."/>
            <person name="Sykes S."/>
            <person name="Wortman J."/>
            <person name="Nusbaum C."/>
            <person name="Birren B."/>
        </authorList>
    </citation>
    <scope>NUCLEOTIDE SEQUENCE [LARGE SCALE GENOMIC DNA]</scope>
    <source>
        <strain evidence="1 2">90A8</strain>
    </source>
</reference>
<comment type="caution">
    <text evidence="1">The sequence shown here is derived from an EMBL/GenBank/DDBJ whole genome shotgun (WGS) entry which is preliminary data.</text>
</comment>
<dbReference type="PATRIC" id="fig|999408.3.peg.2802"/>
<proteinExistence type="predicted"/>
<dbReference type="EMBL" id="AGYR01000029">
    <property type="protein sequence ID" value="ENZ13697.1"/>
    <property type="molecule type" value="Genomic_DNA"/>
</dbReference>
<sequence length="110" mass="12326">MIFWQGKERRYEWVSDFLKGLTVFGLAFSISFSDVPLLSHPVSAAQNGDGSGKDNFQERIYTFKEIHEMAYYSGLCALPDGQEYEIFYCGQRGMGFPPGIRSTAAPGILI</sequence>
<organism evidence="1 2">
    <name type="scientific">[Clostridium] clostridioforme 90A8</name>
    <dbReference type="NCBI Taxonomy" id="999408"/>
    <lineage>
        <taxon>Bacteria</taxon>
        <taxon>Bacillati</taxon>
        <taxon>Bacillota</taxon>
        <taxon>Clostridia</taxon>
        <taxon>Lachnospirales</taxon>
        <taxon>Lachnospiraceae</taxon>
        <taxon>Enterocloster</taxon>
    </lineage>
</organism>
<dbReference type="Proteomes" id="UP000013085">
    <property type="component" value="Unassembled WGS sequence"/>
</dbReference>
<dbReference type="GeneID" id="57963297"/>
<dbReference type="RefSeq" id="WP_002585728.1">
    <property type="nucleotide sequence ID" value="NZ_KB851021.1"/>
</dbReference>
<gene>
    <name evidence="1" type="ORF">HMPREF1090_02592</name>
</gene>
<evidence type="ECO:0000313" key="1">
    <source>
        <dbReference type="EMBL" id="ENZ13697.1"/>
    </source>
</evidence>